<protein>
    <submittedName>
        <fullName evidence="3">Formin-like protein 5</fullName>
    </submittedName>
</protein>
<accession>A0A6P3HCN0</accession>
<gene>
    <name evidence="3" type="primary">LOC104987210</name>
</gene>
<feature type="region of interest" description="Disordered" evidence="1">
    <location>
        <begin position="1"/>
        <end position="197"/>
    </location>
</feature>
<dbReference type="RefSeq" id="XP_010836335.1">
    <property type="nucleotide sequence ID" value="XM_010838033.1"/>
</dbReference>
<name>A0A6P3HCN0_BISBB</name>
<organism evidence="2 3">
    <name type="scientific">Bison bison bison</name>
    <name type="common">North American plains bison</name>
    <dbReference type="NCBI Taxonomy" id="43346"/>
    <lineage>
        <taxon>Eukaryota</taxon>
        <taxon>Metazoa</taxon>
        <taxon>Chordata</taxon>
        <taxon>Craniata</taxon>
        <taxon>Vertebrata</taxon>
        <taxon>Euteleostomi</taxon>
        <taxon>Mammalia</taxon>
        <taxon>Eutheria</taxon>
        <taxon>Laurasiatheria</taxon>
        <taxon>Artiodactyla</taxon>
        <taxon>Ruminantia</taxon>
        <taxon>Pecora</taxon>
        <taxon>Bovidae</taxon>
        <taxon>Bovinae</taxon>
        <taxon>Bison</taxon>
    </lineage>
</organism>
<feature type="compositionally biased region" description="Pro residues" evidence="1">
    <location>
        <begin position="76"/>
        <end position="93"/>
    </location>
</feature>
<evidence type="ECO:0000313" key="3">
    <source>
        <dbReference type="RefSeq" id="XP_010836335.1"/>
    </source>
</evidence>
<dbReference type="AlphaFoldDB" id="A0A6P3HCN0"/>
<proteinExistence type="predicted"/>
<dbReference type="KEGG" id="bbis:104987210"/>
<sequence>MSPPFRRVRPSEPRCLTAGLARGKAEAKDRSGPAALGALRPRHDPRVPSPPPSIPSSPPPNHPHRRPTILTAAQPSSPPPAALLGPPGPPPPHTILHRPGVHAGAEVPPPEATPSADWLSSPRHAPLSKSAASEGAEANGPLRPVRGFRGGSGRDFPETSVFPRLAASPCLGDGRRPAPYAEGGAYANNLELQAPDW</sequence>
<dbReference type="Proteomes" id="UP000515208">
    <property type="component" value="Unplaced"/>
</dbReference>
<dbReference type="GeneID" id="104987210"/>
<evidence type="ECO:0000313" key="2">
    <source>
        <dbReference type="Proteomes" id="UP000515208"/>
    </source>
</evidence>
<feature type="compositionally biased region" description="Pro residues" evidence="1">
    <location>
        <begin position="47"/>
        <end position="61"/>
    </location>
</feature>
<evidence type="ECO:0000256" key="1">
    <source>
        <dbReference type="SAM" id="MobiDB-lite"/>
    </source>
</evidence>
<reference evidence="3" key="1">
    <citation type="submission" date="2025-08" db="UniProtKB">
        <authorList>
            <consortium name="RefSeq"/>
        </authorList>
    </citation>
    <scope>IDENTIFICATION</scope>
    <source>
        <tissue evidence="3">Blood</tissue>
    </source>
</reference>
<keyword evidence="2" id="KW-1185">Reference proteome</keyword>